<evidence type="ECO:0000313" key="1">
    <source>
        <dbReference type="EMBL" id="KAI3751020.1"/>
    </source>
</evidence>
<reference evidence="2" key="1">
    <citation type="journal article" date="2022" name="Mol. Ecol. Resour.">
        <title>The genomes of chicory, endive, great burdock and yacon provide insights into Asteraceae palaeo-polyploidization history and plant inulin production.</title>
        <authorList>
            <person name="Fan W."/>
            <person name="Wang S."/>
            <person name="Wang H."/>
            <person name="Wang A."/>
            <person name="Jiang F."/>
            <person name="Liu H."/>
            <person name="Zhao H."/>
            <person name="Xu D."/>
            <person name="Zhang Y."/>
        </authorList>
    </citation>
    <scope>NUCLEOTIDE SEQUENCE [LARGE SCALE GENOMIC DNA]</scope>
    <source>
        <strain evidence="2">cv. Punajuju</strain>
    </source>
</reference>
<organism evidence="1 2">
    <name type="scientific">Cichorium intybus</name>
    <name type="common">Chicory</name>
    <dbReference type="NCBI Taxonomy" id="13427"/>
    <lineage>
        <taxon>Eukaryota</taxon>
        <taxon>Viridiplantae</taxon>
        <taxon>Streptophyta</taxon>
        <taxon>Embryophyta</taxon>
        <taxon>Tracheophyta</taxon>
        <taxon>Spermatophyta</taxon>
        <taxon>Magnoliopsida</taxon>
        <taxon>eudicotyledons</taxon>
        <taxon>Gunneridae</taxon>
        <taxon>Pentapetalae</taxon>
        <taxon>asterids</taxon>
        <taxon>campanulids</taxon>
        <taxon>Asterales</taxon>
        <taxon>Asteraceae</taxon>
        <taxon>Cichorioideae</taxon>
        <taxon>Cichorieae</taxon>
        <taxon>Cichoriinae</taxon>
        <taxon>Cichorium</taxon>
    </lineage>
</organism>
<name>A0ACB9DWU3_CICIN</name>
<reference evidence="1 2" key="2">
    <citation type="journal article" date="2022" name="Mol. Ecol. Resour.">
        <title>The genomes of chicory, endive, great burdock and yacon provide insights into Asteraceae paleo-polyploidization history and plant inulin production.</title>
        <authorList>
            <person name="Fan W."/>
            <person name="Wang S."/>
            <person name="Wang H."/>
            <person name="Wang A."/>
            <person name="Jiang F."/>
            <person name="Liu H."/>
            <person name="Zhao H."/>
            <person name="Xu D."/>
            <person name="Zhang Y."/>
        </authorList>
    </citation>
    <scope>NUCLEOTIDE SEQUENCE [LARGE SCALE GENOMIC DNA]</scope>
    <source>
        <strain evidence="2">cv. Punajuju</strain>
        <tissue evidence="1">Leaves</tissue>
    </source>
</reference>
<gene>
    <name evidence="1" type="ORF">L2E82_22011</name>
</gene>
<protein>
    <submittedName>
        <fullName evidence="1">Uncharacterized protein</fullName>
    </submittedName>
</protein>
<sequence>MPITSNRYSIQVSLHSLALLKHFVFRQSLVRKNMEPEVGGSGGRQLAVGADKCGYTDHDSRSNLFLNIKSNSPTLNPNSIDSSSDSVIQRDSVQATVTMVKAIRVYEFGGPEVMKWEDVELDEPKKGEIKVRNKAIGINYLEVYMRKGLVPRITPPSPFTPGMEAAGVVIAVGPEVTTCKVGDMVAYAGYPVGAYTEEQILPADRVVPVPPSLDPVIAASVLFKGLTALVLVRRCLQTGPEHTILVHAAAGGVGSLVCQWANALGATVIGTVSNKVKAVQAKEDGCHHVIIYKEEKFVDRVMEITSRKGVDVVYDSVGKDTFEGSVACLKAGGYLVLYGQASGSPEHVNLQMFFDKFLHLEFPSVMFYTQARKDLLEASEELFSNVAKGVLRVRANHKYPLSQVTQAHLDLEDRKTIGSIVLIPDNQHLPDA</sequence>
<proteinExistence type="predicted"/>
<dbReference type="Proteomes" id="UP001055811">
    <property type="component" value="Linkage Group LG04"/>
</dbReference>
<accession>A0ACB9DWU3</accession>
<evidence type="ECO:0000313" key="2">
    <source>
        <dbReference type="Proteomes" id="UP001055811"/>
    </source>
</evidence>
<comment type="caution">
    <text evidence="1">The sequence shown here is derived from an EMBL/GenBank/DDBJ whole genome shotgun (WGS) entry which is preliminary data.</text>
</comment>
<keyword evidence="2" id="KW-1185">Reference proteome</keyword>
<dbReference type="EMBL" id="CM042012">
    <property type="protein sequence ID" value="KAI3751020.1"/>
    <property type="molecule type" value="Genomic_DNA"/>
</dbReference>